<dbReference type="OrthoDB" id="1068471at2759"/>
<evidence type="ECO:0000256" key="3">
    <source>
        <dbReference type="SAM" id="Phobius"/>
    </source>
</evidence>
<name>A0A0N5CLX4_THECL</name>
<dbReference type="GO" id="GO:0005739">
    <property type="term" value="C:mitochondrion"/>
    <property type="evidence" value="ECO:0007669"/>
    <property type="project" value="TreeGrafter"/>
</dbReference>
<dbReference type="OMA" id="MYLIEPK"/>
<dbReference type="Gene3D" id="3.30.930.10">
    <property type="entry name" value="Bira Bifunctional Protein, Domain 2"/>
    <property type="match status" value="1"/>
</dbReference>
<evidence type="ECO:0000313" key="6">
    <source>
        <dbReference type="Proteomes" id="UP000276776"/>
    </source>
</evidence>
<proteinExistence type="inferred from homology"/>
<dbReference type="InterPro" id="IPR004562">
    <property type="entry name" value="LipoylTrfase_LipoateP_Ligase"/>
</dbReference>
<dbReference type="UniPathway" id="UPA00537">
    <property type="reaction ID" value="UER00595"/>
</dbReference>
<comment type="pathway">
    <text evidence="1">Protein modification; protein lipoylation via exogenous pathway; protein N(6)-(lipoyl)lysine from lipoate: step 2/2.</text>
</comment>
<protein>
    <submittedName>
        <fullName evidence="7">BPL/LPL catalytic domain-containing protein</fullName>
    </submittedName>
</protein>
<evidence type="ECO:0000256" key="1">
    <source>
        <dbReference type="ARBA" id="ARBA00005085"/>
    </source>
</evidence>
<dbReference type="WBParaSite" id="TCLT_0000112701-mRNA-1">
    <property type="protein sequence ID" value="TCLT_0000112701-mRNA-1"/>
    <property type="gene ID" value="TCLT_0000112701"/>
</dbReference>
<comment type="similarity">
    <text evidence="2">Belongs to the LplA family.</text>
</comment>
<keyword evidence="3" id="KW-0812">Transmembrane</keyword>
<evidence type="ECO:0000313" key="5">
    <source>
        <dbReference type="EMBL" id="VDM96394.1"/>
    </source>
</evidence>
<dbReference type="PROSITE" id="PS51733">
    <property type="entry name" value="BPL_LPL_CATALYTIC"/>
    <property type="match status" value="1"/>
</dbReference>
<dbReference type="EMBL" id="UYYF01000121">
    <property type="protein sequence ID" value="VDM96394.1"/>
    <property type="molecule type" value="Genomic_DNA"/>
</dbReference>
<dbReference type="GO" id="GO:0009249">
    <property type="term" value="P:protein lipoylation"/>
    <property type="evidence" value="ECO:0007669"/>
    <property type="project" value="InterPro"/>
</dbReference>
<dbReference type="Pfam" id="PF21948">
    <property type="entry name" value="LplA-B_cat"/>
    <property type="match status" value="1"/>
</dbReference>
<dbReference type="PANTHER" id="PTHR12561:SF3">
    <property type="entry name" value="LIPOYLTRANSFERASE 1, MITOCHONDRIAL"/>
    <property type="match status" value="1"/>
</dbReference>
<evidence type="ECO:0000259" key="4">
    <source>
        <dbReference type="PROSITE" id="PS51733"/>
    </source>
</evidence>
<evidence type="ECO:0000313" key="7">
    <source>
        <dbReference type="WBParaSite" id="TCLT_0000112701-mRNA-1"/>
    </source>
</evidence>
<dbReference type="STRING" id="103827.A0A0N5CLX4"/>
<sequence length="363" mass="41633">MRNISTVTRNAKLFISRSQNIYENLAFEEWLLRNFKPEEADESVFLWSNKPAVVIGRHQNPWLETDLNYLKHNNIDLARRHSGGGAVYHDLGNLNISILTSQRRHDRKGNLRKIAELLSKEFHIKVEPNVRDDLLLQPGQRKISGTAARIIRGVAYHHLTLLINVDIDILKRSLSSPFSEKLLTSATRSIRAQAVGYLAQDIPRISVEEVQNVLVRSLQDQYLTTDIVTIPNVIADEQFPGVLENLKELKSWEWIYGRTPQFTLSLYDEQIQVEHGSITRSLRDQNLIGKRLQDDVMQTYLGFNVHRFLGINGAKYLADLKAYLSEVPKGYDPKIIVIQTTVVFALFTALVYPFYSYLNGVYV</sequence>
<dbReference type="GO" id="GO:0017118">
    <property type="term" value="F:lipoyltransferase activity"/>
    <property type="evidence" value="ECO:0007669"/>
    <property type="project" value="TreeGrafter"/>
</dbReference>
<dbReference type="InterPro" id="IPR004143">
    <property type="entry name" value="BPL_LPL_catalytic"/>
</dbReference>
<keyword evidence="3" id="KW-1133">Transmembrane helix</keyword>
<organism evidence="7">
    <name type="scientific">Thelazia callipaeda</name>
    <name type="common">Oriental eyeworm</name>
    <name type="synonym">Parasitic nematode</name>
    <dbReference type="NCBI Taxonomy" id="103827"/>
    <lineage>
        <taxon>Eukaryota</taxon>
        <taxon>Metazoa</taxon>
        <taxon>Ecdysozoa</taxon>
        <taxon>Nematoda</taxon>
        <taxon>Chromadorea</taxon>
        <taxon>Rhabditida</taxon>
        <taxon>Spirurina</taxon>
        <taxon>Spiruromorpha</taxon>
        <taxon>Thelazioidea</taxon>
        <taxon>Thelaziidae</taxon>
        <taxon>Thelazia</taxon>
    </lineage>
</organism>
<accession>A0A0N5CLX4</accession>
<dbReference type="PANTHER" id="PTHR12561">
    <property type="entry name" value="LIPOATE-PROTEIN LIGASE"/>
    <property type="match status" value="1"/>
</dbReference>
<feature type="domain" description="BPL/LPL catalytic" evidence="4">
    <location>
        <begin position="38"/>
        <end position="226"/>
    </location>
</feature>
<dbReference type="SUPFAM" id="SSF55681">
    <property type="entry name" value="Class II aaRS and biotin synthetases"/>
    <property type="match status" value="1"/>
</dbReference>
<reference evidence="7" key="1">
    <citation type="submission" date="2017-02" db="UniProtKB">
        <authorList>
            <consortium name="WormBaseParasite"/>
        </authorList>
    </citation>
    <scope>IDENTIFICATION</scope>
</reference>
<dbReference type="AlphaFoldDB" id="A0A0N5CLX4"/>
<keyword evidence="6" id="KW-1185">Reference proteome</keyword>
<reference evidence="5 6" key="2">
    <citation type="submission" date="2018-11" db="EMBL/GenBank/DDBJ databases">
        <authorList>
            <consortium name="Pathogen Informatics"/>
        </authorList>
    </citation>
    <scope>NUCLEOTIDE SEQUENCE [LARGE SCALE GENOMIC DNA]</scope>
</reference>
<gene>
    <name evidence="5" type="ORF">TCLT_LOCUS1128</name>
</gene>
<evidence type="ECO:0000256" key="2">
    <source>
        <dbReference type="ARBA" id="ARBA00008242"/>
    </source>
</evidence>
<dbReference type="InterPro" id="IPR045864">
    <property type="entry name" value="aa-tRNA-synth_II/BPL/LPL"/>
</dbReference>
<keyword evidence="3" id="KW-0472">Membrane</keyword>
<feature type="transmembrane region" description="Helical" evidence="3">
    <location>
        <begin position="335"/>
        <end position="355"/>
    </location>
</feature>
<dbReference type="CDD" id="cd16443">
    <property type="entry name" value="LplA"/>
    <property type="match status" value="1"/>
</dbReference>
<dbReference type="Proteomes" id="UP000276776">
    <property type="component" value="Unassembled WGS sequence"/>
</dbReference>